<evidence type="ECO:0000256" key="3">
    <source>
        <dbReference type="ARBA" id="ARBA00023082"/>
    </source>
</evidence>
<dbReference type="PANTHER" id="PTHR43133:SF50">
    <property type="entry name" value="ECF RNA POLYMERASE SIGMA FACTOR SIGM"/>
    <property type="match status" value="1"/>
</dbReference>
<dbReference type="SUPFAM" id="SSF88659">
    <property type="entry name" value="Sigma3 and sigma4 domains of RNA polymerase sigma factors"/>
    <property type="match status" value="1"/>
</dbReference>
<dbReference type="AlphaFoldDB" id="A0A7W7FR11"/>
<keyword evidence="4" id="KW-0238">DNA-binding</keyword>
<keyword evidence="5" id="KW-0804">Transcription</keyword>
<dbReference type="NCBIfam" id="TIGR02937">
    <property type="entry name" value="sigma70-ECF"/>
    <property type="match status" value="1"/>
</dbReference>
<sequence length="180" mass="20360">MRAEDDASYREFARAKAMSLRRLAYLLCADWHLAEDLTQTALIKMYRAWPKVHRKNTVDNYARQVLLRCWLDERRKPWRTVENRDGQVPDQPGTDLDPALAGSATGTRDLLLRALTEIPPRQRAAVVLRYWADLSITDAAITLRCSEGTVKSQAARGLDALRAVVERLGVEYVPVAGRSV</sequence>
<gene>
    <name evidence="8" type="ORF">HNR67_000840</name>
</gene>
<name>A0A7W7FR11_9PSEU</name>
<dbReference type="Proteomes" id="UP000533598">
    <property type="component" value="Unassembled WGS sequence"/>
</dbReference>
<comment type="similarity">
    <text evidence="1">Belongs to the sigma-70 factor family. ECF subfamily.</text>
</comment>
<reference evidence="8 9" key="1">
    <citation type="submission" date="2020-08" db="EMBL/GenBank/DDBJ databases">
        <title>Sequencing the genomes of 1000 actinobacteria strains.</title>
        <authorList>
            <person name="Klenk H.-P."/>
        </authorList>
    </citation>
    <scope>NUCLEOTIDE SEQUENCE [LARGE SCALE GENOMIC DNA]</scope>
    <source>
        <strain evidence="8 9">DSM 44230</strain>
    </source>
</reference>
<dbReference type="PANTHER" id="PTHR43133">
    <property type="entry name" value="RNA POLYMERASE ECF-TYPE SIGMA FACTO"/>
    <property type="match status" value="1"/>
</dbReference>
<feature type="domain" description="RNA polymerase sigma-70 region 2" evidence="6">
    <location>
        <begin position="20"/>
        <end position="80"/>
    </location>
</feature>
<dbReference type="InterPro" id="IPR014284">
    <property type="entry name" value="RNA_pol_sigma-70_dom"/>
</dbReference>
<evidence type="ECO:0000256" key="4">
    <source>
        <dbReference type="ARBA" id="ARBA00023125"/>
    </source>
</evidence>
<dbReference type="Pfam" id="PF04542">
    <property type="entry name" value="Sigma70_r2"/>
    <property type="match status" value="1"/>
</dbReference>
<dbReference type="GO" id="GO:0006352">
    <property type="term" value="P:DNA-templated transcription initiation"/>
    <property type="evidence" value="ECO:0007669"/>
    <property type="project" value="InterPro"/>
</dbReference>
<dbReference type="InterPro" id="IPR013324">
    <property type="entry name" value="RNA_pol_sigma_r3/r4-like"/>
</dbReference>
<feature type="domain" description="RNA polymerase sigma factor 70 region 4 type 2" evidence="7">
    <location>
        <begin position="109"/>
        <end position="161"/>
    </location>
</feature>
<dbReference type="InterPro" id="IPR013325">
    <property type="entry name" value="RNA_pol_sigma_r2"/>
</dbReference>
<dbReference type="InterPro" id="IPR007627">
    <property type="entry name" value="RNA_pol_sigma70_r2"/>
</dbReference>
<dbReference type="InterPro" id="IPR039425">
    <property type="entry name" value="RNA_pol_sigma-70-like"/>
</dbReference>
<accession>A0A7W7FR11</accession>
<dbReference type="Gene3D" id="1.10.10.10">
    <property type="entry name" value="Winged helix-like DNA-binding domain superfamily/Winged helix DNA-binding domain"/>
    <property type="match status" value="1"/>
</dbReference>
<dbReference type="SUPFAM" id="SSF88946">
    <property type="entry name" value="Sigma2 domain of RNA polymerase sigma factors"/>
    <property type="match status" value="1"/>
</dbReference>
<evidence type="ECO:0000256" key="5">
    <source>
        <dbReference type="ARBA" id="ARBA00023163"/>
    </source>
</evidence>
<dbReference type="GO" id="GO:0003677">
    <property type="term" value="F:DNA binding"/>
    <property type="evidence" value="ECO:0007669"/>
    <property type="project" value="UniProtKB-KW"/>
</dbReference>
<keyword evidence="3" id="KW-0731">Sigma factor</keyword>
<organism evidence="8 9">
    <name type="scientific">Crossiella cryophila</name>
    <dbReference type="NCBI Taxonomy" id="43355"/>
    <lineage>
        <taxon>Bacteria</taxon>
        <taxon>Bacillati</taxon>
        <taxon>Actinomycetota</taxon>
        <taxon>Actinomycetes</taxon>
        <taxon>Pseudonocardiales</taxon>
        <taxon>Pseudonocardiaceae</taxon>
        <taxon>Crossiella</taxon>
    </lineage>
</organism>
<dbReference type="RefSeq" id="WP_185000810.1">
    <property type="nucleotide sequence ID" value="NZ_BAAAUI010000024.1"/>
</dbReference>
<proteinExistence type="inferred from homology"/>
<evidence type="ECO:0000259" key="7">
    <source>
        <dbReference type="Pfam" id="PF08281"/>
    </source>
</evidence>
<keyword evidence="9" id="KW-1185">Reference proteome</keyword>
<evidence type="ECO:0000256" key="2">
    <source>
        <dbReference type="ARBA" id="ARBA00023015"/>
    </source>
</evidence>
<dbReference type="GO" id="GO:0016987">
    <property type="term" value="F:sigma factor activity"/>
    <property type="evidence" value="ECO:0007669"/>
    <property type="project" value="UniProtKB-KW"/>
</dbReference>
<dbReference type="InterPro" id="IPR036388">
    <property type="entry name" value="WH-like_DNA-bd_sf"/>
</dbReference>
<dbReference type="EMBL" id="JACHMH010000001">
    <property type="protein sequence ID" value="MBB4674722.1"/>
    <property type="molecule type" value="Genomic_DNA"/>
</dbReference>
<evidence type="ECO:0000313" key="8">
    <source>
        <dbReference type="EMBL" id="MBB4674722.1"/>
    </source>
</evidence>
<keyword evidence="2" id="KW-0805">Transcription regulation</keyword>
<dbReference type="CDD" id="cd06171">
    <property type="entry name" value="Sigma70_r4"/>
    <property type="match status" value="1"/>
</dbReference>
<evidence type="ECO:0000313" key="9">
    <source>
        <dbReference type="Proteomes" id="UP000533598"/>
    </source>
</evidence>
<dbReference type="Pfam" id="PF08281">
    <property type="entry name" value="Sigma70_r4_2"/>
    <property type="match status" value="1"/>
</dbReference>
<protein>
    <submittedName>
        <fullName evidence="8">RNA polymerase sigma-70 factor (Sigma-E family)</fullName>
    </submittedName>
</protein>
<comment type="caution">
    <text evidence="8">The sequence shown here is derived from an EMBL/GenBank/DDBJ whole genome shotgun (WGS) entry which is preliminary data.</text>
</comment>
<dbReference type="Gene3D" id="1.10.1740.10">
    <property type="match status" value="1"/>
</dbReference>
<evidence type="ECO:0000256" key="1">
    <source>
        <dbReference type="ARBA" id="ARBA00010641"/>
    </source>
</evidence>
<dbReference type="InterPro" id="IPR013249">
    <property type="entry name" value="RNA_pol_sigma70_r4_t2"/>
</dbReference>
<evidence type="ECO:0000259" key="6">
    <source>
        <dbReference type="Pfam" id="PF04542"/>
    </source>
</evidence>